<evidence type="ECO:0000313" key="2">
    <source>
        <dbReference type="Proteomes" id="UP000662200"/>
    </source>
</evidence>
<dbReference type="RefSeq" id="WP_189113436.1">
    <property type="nucleotide sequence ID" value="NZ_BMQC01000004.1"/>
</dbReference>
<organism evidence="1 2">
    <name type="scientific">Pilimelia terevasa</name>
    <dbReference type="NCBI Taxonomy" id="53372"/>
    <lineage>
        <taxon>Bacteria</taxon>
        <taxon>Bacillati</taxon>
        <taxon>Actinomycetota</taxon>
        <taxon>Actinomycetes</taxon>
        <taxon>Micromonosporales</taxon>
        <taxon>Micromonosporaceae</taxon>
        <taxon>Pilimelia</taxon>
    </lineage>
</organism>
<dbReference type="AlphaFoldDB" id="A0A8J3BJ32"/>
<dbReference type="Gene3D" id="2.30.110.10">
    <property type="entry name" value="Electron Transport, Fmn-binding Protein, Chain A"/>
    <property type="match status" value="1"/>
</dbReference>
<dbReference type="Proteomes" id="UP000662200">
    <property type="component" value="Unassembled WGS sequence"/>
</dbReference>
<sequence>MWPSPAAVARALVASRLPGSLHVACRPGPQPVCYACDAHGRLLLLSREGSPAGRALRPRPGDHRTVAAVLEIADLPCPGAGATLGRVWLSGWVRALEDVAARAAALDFAAAHPTGMLLDVGRGAVLHHVDLAAVRLERAGATIEVTPVDFVEATPAAPAQLQRLREAIAQGPQAAGRSSAPVR</sequence>
<reference evidence="1" key="2">
    <citation type="submission" date="2020-09" db="EMBL/GenBank/DDBJ databases">
        <authorList>
            <person name="Sun Q."/>
            <person name="Ohkuma M."/>
        </authorList>
    </citation>
    <scope>NUCLEOTIDE SEQUENCE</scope>
    <source>
        <strain evidence="1">JCM 3091</strain>
    </source>
</reference>
<protein>
    <submittedName>
        <fullName evidence="1">Uncharacterized protein</fullName>
    </submittedName>
</protein>
<keyword evidence="2" id="KW-1185">Reference proteome</keyword>
<comment type="caution">
    <text evidence="1">The sequence shown here is derived from an EMBL/GenBank/DDBJ whole genome shotgun (WGS) entry which is preliminary data.</text>
</comment>
<gene>
    <name evidence="1" type="ORF">GCM10010124_14440</name>
</gene>
<dbReference type="EMBL" id="BMQC01000004">
    <property type="protein sequence ID" value="GGK23007.1"/>
    <property type="molecule type" value="Genomic_DNA"/>
</dbReference>
<evidence type="ECO:0000313" key="1">
    <source>
        <dbReference type="EMBL" id="GGK23007.1"/>
    </source>
</evidence>
<proteinExistence type="predicted"/>
<reference evidence="1" key="1">
    <citation type="journal article" date="2014" name="Int. J. Syst. Evol. Microbiol.">
        <title>Complete genome sequence of Corynebacterium casei LMG S-19264T (=DSM 44701T), isolated from a smear-ripened cheese.</title>
        <authorList>
            <consortium name="US DOE Joint Genome Institute (JGI-PGF)"/>
            <person name="Walter F."/>
            <person name="Albersmeier A."/>
            <person name="Kalinowski J."/>
            <person name="Ruckert C."/>
        </authorList>
    </citation>
    <scope>NUCLEOTIDE SEQUENCE</scope>
    <source>
        <strain evidence="1">JCM 3091</strain>
    </source>
</reference>
<dbReference type="InterPro" id="IPR012349">
    <property type="entry name" value="Split_barrel_FMN-bd"/>
</dbReference>
<accession>A0A8J3BJ32</accession>
<name>A0A8J3BJ32_9ACTN</name>